<keyword evidence="4" id="KW-1185">Reference proteome</keyword>
<dbReference type="PANTHER" id="PTHR36299">
    <property type="entry name" value="AGAP008005-PA"/>
    <property type="match status" value="1"/>
</dbReference>
<dbReference type="Proteomes" id="UP000494165">
    <property type="component" value="Unassembled WGS sequence"/>
</dbReference>
<evidence type="ECO:0000313" key="4">
    <source>
        <dbReference type="Proteomes" id="UP000494165"/>
    </source>
</evidence>
<evidence type="ECO:0000256" key="1">
    <source>
        <dbReference type="SAM" id="SignalP"/>
    </source>
</evidence>
<dbReference type="EMBL" id="CADEPI010000029">
    <property type="protein sequence ID" value="CAB3367151.1"/>
    <property type="molecule type" value="Genomic_DNA"/>
</dbReference>
<dbReference type="InterPro" id="IPR031941">
    <property type="entry name" value="DUF4773"/>
</dbReference>
<keyword evidence="1" id="KW-0732">Signal</keyword>
<feature type="chain" id="PRO_5035944577" description="DUF4773 domain-containing protein" evidence="1">
    <location>
        <begin position="22"/>
        <end position="163"/>
    </location>
</feature>
<name>A0A8S1CHX5_9INSE</name>
<gene>
    <name evidence="3" type="ORF">CLODIP_2_CD04290</name>
</gene>
<protein>
    <recommendedName>
        <fullName evidence="2">DUF4773 domain-containing protein</fullName>
    </recommendedName>
</protein>
<reference evidence="3 4" key="1">
    <citation type="submission" date="2020-04" db="EMBL/GenBank/DDBJ databases">
        <authorList>
            <person name="Alioto T."/>
            <person name="Alioto T."/>
            <person name="Gomez Garrido J."/>
        </authorList>
    </citation>
    <scope>NUCLEOTIDE SEQUENCE [LARGE SCALE GENOMIC DNA]</scope>
</reference>
<proteinExistence type="predicted"/>
<comment type="caution">
    <text evidence="3">The sequence shown here is derived from an EMBL/GenBank/DDBJ whole genome shotgun (WGS) entry which is preliminary data.</text>
</comment>
<organism evidence="3 4">
    <name type="scientific">Cloeon dipterum</name>
    <dbReference type="NCBI Taxonomy" id="197152"/>
    <lineage>
        <taxon>Eukaryota</taxon>
        <taxon>Metazoa</taxon>
        <taxon>Ecdysozoa</taxon>
        <taxon>Arthropoda</taxon>
        <taxon>Hexapoda</taxon>
        <taxon>Insecta</taxon>
        <taxon>Pterygota</taxon>
        <taxon>Palaeoptera</taxon>
        <taxon>Ephemeroptera</taxon>
        <taxon>Pisciforma</taxon>
        <taxon>Baetidae</taxon>
        <taxon>Cloeon</taxon>
    </lineage>
</organism>
<dbReference type="Pfam" id="PF15998">
    <property type="entry name" value="DUF4773"/>
    <property type="match status" value="1"/>
</dbReference>
<dbReference type="AlphaFoldDB" id="A0A8S1CHX5"/>
<sequence length="163" mass="18299">METTFFGLLLVLVVTVQASEAIYTIDVLNLGSCVCSTYTCGCCSHMQVDLIELNSTICTNITYLSDDYGLSYTITLNHHTLFNETVSARNPPPFCFGMPYLKKWAEVCLRMFDLDVTKHKFHGCVEAEARLKMVRIAHYDLGCVNIGPKLTEPYKDLISVILV</sequence>
<accession>A0A8S1CHX5</accession>
<dbReference type="PANTHER" id="PTHR36299:SF2">
    <property type="entry name" value="DUF4773 DOMAIN-CONTAINING PROTEIN"/>
    <property type="match status" value="1"/>
</dbReference>
<evidence type="ECO:0000259" key="2">
    <source>
        <dbReference type="Pfam" id="PF15998"/>
    </source>
</evidence>
<feature type="domain" description="DUF4773" evidence="2">
    <location>
        <begin position="33"/>
        <end position="148"/>
    </location>
</feature>
<feature type="signal peptide" evidence="1">
    <location>
        <begin position="1"/>
        <end position="21"/>
    </location>
</feature>
<evidence type="ECO:0000313" key="3">
    <source>
        <dbReference type="EMBL" id="CAB3367151.1"/>
    </source>
</evidence>